<evidence type="ECO:0008006" key="2">
    <source>
        <dbReference type="Google" id="ProtNLM"/>
    </source>
</evidence>
<dbReference type="AlphaFoldDB" id="A0A382IRM5"/>
<dbReference type="Pfam" id="PF10117">
    <property type="entry name" value="McrBC"/>
    <property type="match status" value="1"/>
</dbReference>
<gene>
    <name evidence="1" type="ORF">METZ01_LOCUS255062</name>
</gene>
<dbReference type="PIRSF" id="PIRSF003109">
    <property type="entry name" value="McrC"/>
    <property type="match status" value="1"/>
</dbReference>
<reference evidence="1" key="1">
    <citation type="submission" date="2018-05" db="EMBL/GenBank/DDBJ databases">
        <authorList>
            <person name="Lanie J.A."/>
            <person name="Ng W.-L."/>
            <person name="Kazmierczak K.M."/>
            <person name="Andrzejewski T.M."/>
            <person name="Davidsen T.M."/>
            <person name="Wayne K.J."/>
            <person name="Tettelin H."/>
            <person name="Glass J.I."/>
            <person name="Rusch D."/>
            <person name="Podicherti R."/>
            <person name="Tsui H.-C.T."/>
            <person name="Winkler M.E."/>
        </authorList>
    </citation>
    <scope>NUCLEOTIDE SEQUENCE</scope>
</reference>
<sequence>MNIPIQNIYIMLIYSWQKHNEKDIVKVNLEGQTSLQNLFAKVLINGVNHLFKRGVNRDYRSVNEGIRTIKRKIDFNTSIKKNLFINGMAQCEFDEFDEDNIQNQIIKETISKLIRTDDVDSEHKTKLAHLRRRFAKVSHIELKKSHFSGLGFNSNNQFYEFLLNVCEMIFSNLLPSENKGKYKFRKFAEDRLDDLFESFVRNFYKIEQDKMKVKSERFNWRFETITEGSGEFLPEMRTDISLFNDDRKIIMDTKFYREALKKNQWGKRIINQNHLYQLTAYLNNTQPKDGQVLEGILLYPTVTDDFDHQYRTQKGYKVSVKSIDLNQN</sequence>
<dbReference type="InterPro" id="IPR019292">
    <property type="entry name" value="McrC"/>
</dbReference>
<dbReference type="PANTHER" id="PTHR38733:SF1">
    <property type="entry name" value="TYPE IV METHYL-DIRECTED RESTRICTION ENZYME ECOKMCRBC"/>
    <property type="match status" value="1"/>
</dbReference>
<dbReference type="InterPro" id="IPR014407">
    <property type="entry name" value="McrC_bac"/>
</dbReference>
<feature type="non-terminal residue" evidence="1">
    <location>
        <position position="328"/>
    </location>
</feature>
<organism evidence="1">
    <name type="scientific">marine metagenome</name>
    <dbReference type="NCBI Taxonomy" id="408172"/>
    <lineage>
        <taxon>unclassified sequences</taxon>
        <taxon>metagenomes</taxon>
        <taxon>ecological metagenomes</taxon>
    </lineage>
</organism>
<dbReference type="PANTHER" id="PTHR38733">
    <property type="entry name" value="PROTEIN MCRC"/>
    <property type="match status" value="1"/>
</dbReference>
<proteinExistence type="predicted"/>
<name>A0A382IRM5_9ZZZZ</name>
<dbReference type="GO" id="GO:0009307">
    <property type="term" value="P:DNA restriction-modification system"/>
    <property type="evidence" value="ECO:0007669"/>
    <property type="project" value="InterPro"/>
</dbReference>
<evidence type="ECO:0000313" key="1">
    <source>
        <dbReference type="EMBL" id="SVC02208.1"/>
    </source>
</evidence>
<accession>A0A382IRM5</accession>
<protein>
    <recommendedName>
        <fullName evidence="2">5-methylcytosine-specific restriction enzyme subunit McrC</fullName>
    </recommendedName>
</protein>
<dbReference type="EMBL" id="UINC01069096">
    <property type="protein sequence ID" value="SVC02208.1"/>
    <property type="molecule type" value="Genomic_DNA"/>
</dbReference>